<dbReference type="InterPro" id="IPR004839">
    <property type="entry name" value="Aminotransferase_I/II_large"/>
</dbReference>
<proteinExistence type="predicted"/>
<keyword evidence="4" id="KW-1185">Reference proteome</keyword>
<dbReference type="PANTHER" id="PTHR42858:SF1">
    <property type="entry name" value="LD15494P"/>
    <property type="match status" value="1"/>
</dbReference>
<dbReference type="GeneID" id="89940242"/>
<evidence type="ECO:0000259" key="2">
    <source>
        <dbReference type="Pfam" id="PF00155"/>
    </source>
</evidence>
<dbReference type="SUPFAM" id="SSF53383">
    <property type="entry name" value="PLP-dependent transferases"/>
    <property type="match status" value="1"/>
</dbReference>
<dbReference type="CDD" id="cd00609">
    <property type="entry name" value="AAT_like"/>
    <property type="match status" value="1"/>
</dbReference>
<feature type="compositionally biased region" description="Low complexity" evidence="1">
    <location>
        <begin position="1"/>
        <end position="22"/>
    </location>
</feature>
<evidence type="ECO:0000313" key="4">
    <source>
        <dbReference type="Proteomes" id="UP001302812"/>
    </source>
</evidence>
<accession>A0AAN6T8R5</accession>
<reference evidence="3" key="1">
    <citation type="journal article" date="2023" name="Mol. Phylogenet. Evol.">
        <title>Genome-scale phylogeny and comparative genomics of the fungal order Sordariales.</title>
        <authorList>
            <person name="Hensen N."/>
            <person name="Bonometti L."/>
            <person name="Westerberg I."/>
            <person name="Brannstrom I.O."/>
            <person name="Guillou S."/>
            <person name="Cros-Aarteil S."/>
            <person name="Calhoun S."/>
            <person name="Haridas S."/>
            <person name="Kuo A."/>
            <person name="Mondo S."/>
            <person name="Pangilinan J."/>
            <person name="Riley R."/>
            <person name="LaButti K."/>
            <person name="Andreopoulos B."/>
            <person name="Lipzen A."/>
            <person name="Chen C."/>
            <person name="Yan M."/>
            <person name="Daum C."/>
            <person name="Ng V."/>
            <person name="Clum A."/>
            <person name="Steindorff A."/>
            <person name="Ohm R.A."/>
            <person name="Martin F."/>
            <person name="Silar P."/>
            <person name="Natvig D.O."/>
            <person name="Lalanne C."/>
            <person name="Gautier V."/>
            <person name="Ament-Velasquez S.L."/>
            <person name="Kruys A."/>
            <person name="Hutchinson M.I."/>
            <person name="Powell A.J."/>
            <person name="Barry K."/>
            <person name="Miller A.N."/>
            <person name="Grigoriev I.V."/>
            <person name="Debuchy R."/>
            <person name="Gladieux P."/>
            <person name="Hiltunen Thoren M."/>
            <person name="Johannesson H."/>
        </authorList>
    </citation>
    <scope>NUCLEOTIDE SEQUENCE</scope>
    <source>
        <strain evidence="3">CBS 508.74</strain>
    </source>
</reference>
<organism evidence="3 4">
    <name type="scientific">Canariomyces notabilis</name>
    <dbReference type="NCBI Taxonomy" id="2074819"/>
    <lineage>
        <taxon>Eukaryota</taxon>
        <taxon>Fungi</taxon>
        <taxon>Dikarya</taxon>
        <taxon>Ascomycota</taxon>
        <taxon>Pezizomycotina</taxon>
        <taxon>Sordariomycetes</taxon>
        <taxon>Sordariomycetidae</taxon>
        <taxon>Sordariales</taxon>
        <taxon>Chaetomiaceae</taxon>
        <taxon>Canariomyces</taxon>
    </lineage>
</organism>
<feature type="domain" description="Aminotransferase class I/classII large" evidence="2">
    <location>
        <begin position="85"/>
        <end position="496"/>
    </location>
</feature>
<dbReference type="InterPro" id="IPR015424">
    <property type="entry name" value="PyrdxlP-dep_Trfase"/>
</dbReference>
<feature type="region of interest" description="Disordered" evidence="1">
    <location>
        <begin position="1"/>
        <end position="44"/>
    </location>
</feature>
<dbReference type="Pfam" id="PF00155">
    <property type="entry name" value="Aminotran_1_2"/>
    <property type="match status" value="1"/>
</dbReference>
<dbReference type="Gene3D" id="3.40.640.10">
    <property type="entry name" value="Type I PLP-dependent aspartate aminotransferase-like (Major domain)"/>
    <property type="match status" value="1"/>
</dbReference>
<dbReference type="PANTHER" id="PTHR42858">
    <property type="entry name" value="AMINOTRANSFERASE"/>
    <property type="match status" value="1"/>
</dbReference>
<dbReference type="GO" id="GO:0030170">
    <property type="term" value="F:pyridoxal phosphate binding"/>
    <property type="evidence" value="ECO:0007669"/>
    <property type="project" value="InterPro"/>
</dbReference>
<dbReference type="EMBL" id="MU853363">
    <property type="protein sequence ID" value="KAK4108446.1"/>
    <property type="molecule type" value="Genomic_DNA"/>
</dbReference>
<dbReference type="Proteomes" id="UP001302812">
    <property type="component" value="Unassembled WGS sequence"/>
</dbReference>
<dbReference type="AlphaFoldDB" id="A0AAN6T8R5"/>
<keyword evidence="3" id="KW-0808">Transferase</keyword>
<reference evidence="3" key="2">
    <citation type="submission" date="2023-05" db="EMBL/GenBank/DDBJ databases">
        <authorList>
            <consortium name="Lawrence Berkeley National Laboratory"/>
            <person name="Steindorff A."/>
            <person name="Hensen N."/>
            <person name="Bonometti L."/>
            <person name="Westerberg I."/>
            <person name="Brannstrom I.O."/>
            <person name="Guillou S."/>
            <person name="Cros-Aarteil S."/>
            <person name="Calhoun S."/>
            <person name="Haridas S."/>
            <person name="Kuo A."/>
            <person name="Mondo S."/>
            <person name="Pangilinan J."/>
            <person name="Riley R."/>
            <person name="Labutti K."/>
            <person name="Andreopoulos B."/>
            <person name="Lipzen A."/>
            <person name="Chen C."/>
            <person name="Yanf M."/>
            <person name="Daum C."/>
            <person name="Ng V."/>
            <person name="Clum A."/>
            <person name="Ohm R."/>
            <person name="Martin F."/>
            <person name="Silar P."/>
            <person name="Natvig D."/>
            <person name="Lalanne C."/>
            <person name="Gautier V."/>
            <person name="Ament-Velasquez S.L."/>
            <person name="Kruys A."/>
            <person name="Hutchinson M.I."/>
            <person name="Powell A.J."/>
            <person name="Barry K."/>
            <person name="Miller A.N."/>
            <person name="Grigoriev I.V."/>
            <person name="Debuchy R."/>
            <person name="Gladieux P."/>
            <person name="Thoren M.H."/>
            <person name="Johannesson H."/>
        </authorList>
    </citation>
    <scope>NUCLEOTIDE SEQUENCE</scope>
    <source>
        <strain evidence="3">CBS 508.74</strain>
    </source>
</reference>
<protein>
    <submittedName>
        <fullName evidence="3">PLP-dependent transferase</fullName>
    </submittedName>
</protein>
<evidence type="ECO:0000256" key="1">
    <source>
        <dbReference type="SAM" id="MobiDB-lite"/>
    </source>
</evidence>
<gene>
    <name evidence="3" type="ORF">N656DRAFT_784204</name>
</gene>
<dbReference type="RefSeq" id="XP_064666016.1">
    <property type="nucleotide sequence ID" value="XM_064816117.1"/>
</dbReference>
<sequence length="530" mass="57722">MAGTAGKPGSSTATSTPTGDDGMNAGHEETLRSGTSTTEKKKENEKKLINLLRGWPSPKMLPIAQLRAAATRVLSDADPAVSVPALQYGPDPGYQPLREELARWLTRQYYQYQYQSPEVVETRMFSADEIAITGGASQSLACILQSFSDPGYTRAVWAVAPCYYLACPIFEDAGFAGRLRAVPEDEGGIDLKFLERRLREVDDEAGDESGLKETLFKHPAPYRKVYRHIIYLVATSANPSGKTLSLARREQLVHLARTHNALIISDDVYDMLQWPTSAPRSLSDTPPPLPLLSQLDLSFPPSRHDPPGLRFSHAVSNSSFSKLVGPGTRTGWIHASRDFVFGFSQTGSNRSGGAASQLSAAMIYQLMVAGDLDAHLSGTVRPALRRRHGLIVDAVQRELGPLGVEVWGANGTGGAGTGPVVEGDGVFGGYFIWLTLPEGMPDAEEIAGWAKEENLIVAPGRLFEVSGDEEAARFPRNIRLCFSWENEEDILEGVRRLGEVMRRKREGSVRGTTGEKAGRFQIGADGMQYS</sequence>
<comment type="caution">
    <text evidence="3">The sequence shown here is derived from an EMBL/GenBank/DDBJ whole genome shotgun (WGS) entry which is preliminary data.</text>
</comment>
<dbReference type="InterPro" id="IPR015421">
    <property type="entry name" value="PyrdxlP-dep_Trfase_major"/>
</dbReference>
<dbReference type="GO" id="GO:0047536">
    <property type="term" value="F:2-aminoadipate transaminase activity"/>
    <property type="evidence" value="ECO:0007669"/>
    <property type="project" value="TreeGrafter"/>
</dbReference>
<dbReference type="Gene3D" id="3.90.1150.10">
    <property type="entry name" value="Aspartate Aminotransferase, domain 1"/>
    <property type="match status" value="1"/>
</dbReference>
<evidence type="ECO:0000313" key="3">
    <source>
        <dbReference type="EMBL" id="KAK4108446.1"/>
    </source>
</evidence>
<dbReference type="InterPro" id="IPR015422">
    <property type="entry name" value="PyrdxlP-dep_Trfase_small"/>
</dbReference>
<name>A0AAN6T8R5_9PEZI</name>